<evidence type="ECO:0000313" key="3">
    <source>
        <dbReference type="EMBL" id="PWW72320.1"/>
    </source>
</evidence>
<comment type="caution">
    <text evidence="3">The sequence shown here is derived from an EMBL/GenBank/DDBJ whole genome shotgun (WGS) entry which is preliminary data.</text>
</comment>
<protein>
    <submittedName>
        <fullName evidence="3">Uncharacterized protein</fullName>
    </submittedName>
</protein>
<feature type="region of interest" description="Disordered" evidence="2">
    <location>
        <begin position="158"/>
        <end position="213"/>
    </location>
</feature>
<dbReference type="OrthoDB" id="5359682at2759"/>
<feature type="region of interest" description="Disordered" evidence="2">
    <location>
        <begin position="1"/>
        <end position="21"/>
    </location>
</feature>
<name>A0A317SF97_9PEZI</name>
<keyword evidence="4" id="KW-1185">Reference proteome</keyword>
<evidence type="ECO:0000313" key="4">
    <source>
        <dbReference type="Proteomes" id="UP000246991"/>
    </source>
</evidence>
<sequence length="452" mass="49612">MIMKMDPPTPALTPGTTSPASVVPAANQAHFQRNQSLVSLRSLLTLSVCSAASESSCAPLARCPHCLEAIKLTDIEKISPDNQNKTDDAERSPMDTSERSSPGDGTRVDPATKALLKTIQETDRDLKRVCQDLHQIHLLNPTPASSRTPSAQSLVALAQEQAKRPAPPGNPSSHSENGAMPPSHRNEIPSPPGPASGPSSSPEPQFKSAGVGFQSGHPLIRDFGDLVNLSQANIRLLKTLQDRVNKVDAVEKLLKAEREALDRERENIMQMRAETDKERLRLMDRGLCWRSYGAQSPVAMSRGDSAGTAVDEWLKGEDGDAAVYEEWSEEKEQQMLMLEERLRKAQMGWSDEQEEILGPLEKLREEKRQGAKARRLERQTSIKFDRIWSSDDKTEKGSSHKKSVDRSGSPTGSATRHSKNRITNLVRRGSVGSAISRRVGSVHTVQACGYHG</sequence>
<feature type="region of interest" description="Disordered" evidence="2">
    <location>
        <begin position="78"/>
        <end position="110"/>
    </location>
</feature>
<keyword evidence="1" id="KW-0175">Coiled coil</keyword>
<evidence type="ECO:0000256" key="2">
    <source>
        <dbReference type="SAM" id="MobiDB-lite"/>
    </source>
</evidence>
<feature type="compositionally biased region" description="Basic and acidic residues" evidence="2">
    <location>
        <begin position="78"/>
        <end position="98"/>
    </location>
</feature>
<accession>A0A317SF97</accession>
<feature type="compositionally biased region" description="Basic and acidic residues" evidence="2">
    <location>
        <begin position="388"/>
        <end position="405"/>
    </location>
</feature>
<dbReference type="EMBL" id="PYWC01000109">
    <property type="protein sequence ID" value="PWW72320.1"/>
    <property type="molecule type" value="Genomic_DNA"/>
</dbReference>
<feature type="coiled-coil region" evidence="1">
    <location>
        <begin position="247"/>
        <end position="281"/>
    </location>
</feature>
<dbReference type="Proteomes" id="UP000246991">
    <property type="component" value="Unassembled WGS sequence"/>
</dbReference>
<dbReference type="AlphaFoldDB" id="A0A317SF97"/>
<feature type="compositionally biased region" description="Polar residues" evidence="2">
    <location>
        <begin position="406"/>
        <end position="415"/>
    </location>
</feature>
<feature type="region of interest" description="Disordered" evidence="2">
    <location>
        <begin position="388"/>
        <end position="429"/>
    </location>
</feature>
<organism evidence="3 4">
    <name type="scientific">Tuber magnatum</name>
    <name type="common">white Piedmont truffle</name>
    <dbReference type="NCBI Taxonomy" id="42249"/>
    <lineage>
        <taxon>Eukaryota</taxon>
        <taxon>Fungi</taxon>
        <taxon>Dikarya</taxon>
        <taxon>Ascomycota</taxon>
        <taxon>Pezizomycotina</taxon>
        <taxon>Pezizomycetes</taxon>
        <taxon>Pezizales</taxon>
        <taxon>Tuberaceae</taxon>
        <taxon>Tuber</taxon>
    </lineage>
</organism>
<gene>
    <name evidence="3" type="ORF">C7212DRAFT_348227</name>
</gene>
<evidence type="ECO:0000256" key="1">
    <source>
        <dbReference type="SAM" id="Coils"/>
    </source>
</evidence>
<proteinExistence type="predicted"/>
<reference evidence="3 4" key="1">
    <citation type="submission" date="2018-03" db="EMBL/GenBank/DDBJ databases">
        <title>Genomes of Pezizomycetes fungi and the evolution of truffles.</title>
        <authorList>
            <person name="Murat C."/>
            <person name="Payen T."/>
            <person name="Noel B."/>
            <person name="Kuo A."/>
            <person name="Martin F.M."/>
        </authorList>
    </citation>
    <scope>NUCLEOTIDE SEQUENCE [LARGE SCALE GENOMIC DNA]</scope>
    <source>
        <strain evidence="3">091103-1</strain>
    </source>
</reference>